<dbReference type="InterPro" id="IPR050921">
    <property type="entry name" value="T4SS_GSP_E_ATPase"/>
</dbReference>
<dbReference type="InterPro" id="IPR022399">
    <property type="entry name" value="TadA-like_ATPase"/>
</dbReference>
<dbReference type="Gene3D" id="3.40.50.300">
    <property type="entry name" value="P-loop containing nucleotide triphosphate hydrolases"/>
    <property type="match status" value="1"/>
</dbReference>
<dbReference type="AlphaFoldDB" id="A0A1G7D8P2"/>
<dbReference type="InterPro" id="IPR001482">
    <property type="entry name" value="T2SS/T4SS_dom"/>
</dbReference>
<dbReference type="InterPro" id="IPR027417">
    <property type="entry name" value="P-loop_NTPase"/>
</dbReference>
<proteinExistence type="inferred from homology"/>
<dbReference type="OrthoDB" id="9810761at2"/>
<dbReference type="NCBIfam" id="TIGR03819">
    <property type="entry name" value="heli_sec_ATPase"/>
    <property type="match status" value="1"/>
</dbReference>
<dbReference type="SUPFAM" id="SSF52540">
    <property type="entry name" value="P-loop containing nucleoside triphosphate hydrolases"/>
    <property type="match status" value="1"/>
</dbReference>
<name>A0A1G7D8P2_9ACTN</name>
<dbReference type="Gene3D" id="3.30.450.380">
    <property type="match status" value="1"/>
</dbReference>
<dbReference type="Pfam" id="PF00437">
    <property type="entry name" value="T2SSE"/>
    <property type="match status" value="1"/>
</dbReference>
<dbReference type="STRING" id="58114.SAMN05216270_12343"/>
<dbReference type="Proteomes" id="UP000198949">
    <property type="component" value="Unassembled WGS sequence"/>
</dbReference>
<feature type="domain" description="Bacterial type II secretion system protein E" evidence="2">
    <location>
        <begin position="62"/>
        <end position="338"/>
    </location>
</feature>
<dbReference type="PANTHER" id="PTHR30486">
    <property type="entry name" value="TWITCHING MOTILITY PROTEIN PILT"/>
    <property type="match status" value="1"/>
</dbReference>
<keyword evidence="4" id="KW-1185">Reference proteome</keyword>
<dbReference type="CDD" id="cd01130">
    <property type="entry name" value="VirB11-like_ATPase"/>
    <property type="match status" value="1"/>
</dbReference>
<reference evidence="4" key="1">
    <citation type="submission" date="2016-10" db="EMBL/GenBank/DDBJ databases">
        <authorList>
            <person name="Varghese N."/>
            <person name="Submissions S."/>
        </authorList>
    </citation>
    <scope>NUCLEOTIDE SEQUENCE [LARGE SCALE GENOMIC DNA]</scope>
    <source>
        <strain evidence="4">CGMCC 4.3516</strain>
    </source>
</reference>
<dbReference type="EMBL" id="FNAD01000023">
    <property type="protein sequence ID" value="SDE47360.1"/>
    <property type="molecule type" value="Genomic_DNA"/>
</dbReference>
<evidence type="ECO:0000259" key="2">
    <source>
        <dbReference type="Pfam" id="PF00437"/>
    </source>
</evidence>
<evidence type="ECO:0000313" key="4">
    <source>
        <dbReference type="Proteomes" id="UP000198949"/>
    </source>
</evidence>
<sequence>MSLELLDKVRRQLAAQTRPGAVRGRGSAKADIVRALRAAGAAPPDQDSLLRLSGALRDDLIGAGPLQPLLDDPEVTDVVVNGAGGAWVDRGEGLRPAEVRLGGPDAIRSLACRLAAAAGRRLDSGSPYADVRLPDGTRFHAVLPPVAASGPYLSFRTHRSKAFTLTQLVEADTLTADMADLLLRIVKARLAYLVTGGTGTGKTTLLASLLSTAPPQERIVIVEDAAELAPDHPHALTLESRPANIEGAGEVDLAALVRQALRMRPDRIIVGECRGAEVLELLGALNTGHEGGSGTLHCNAAADAPARLEALALPHGLPRAGLHAQLVAALRVIVHLRRTGTGRQVTEIALIGTDADGPGLTVTTAWTRRGPGPAAGLLERLLRERTA</sequence>
<protein>
    <submittedName>
        <fullName evidence="3">Pilus assembly protein CpaF</fullName>
    </submittedName>
</protein>
<evidence type="ECO:0000313" key="3">
    <source>
        <dbReference type="EMBL" id="SDE47360.1"/>
    </source>
</evidence>
<evidence type="ECO:0000256" key="1">
    <source>
        <dbReference type="ARBA" id="ARBA00006611"/>
    </source>
</evidence>
<dbReference type="PANTHER" id="PTHR30486:SF6">
    <property type="entry name" value="TYPE IV PILUS RETRACTATION ATPASE PILT"/>
    <property type="match status" value="1"/>
</dbReference>
<comment type="similarity">
    <text evidence="1">Belongs to the GSP E family.</text>
</comment>
<organism evidence="3 4">
    <name type="scientific">Glycomyces harbinensis</name>
    <dbReference type="NCBI Taxonomy" id="58114"/>
    <lineage>
        <taxon>Bacteria</taxon>
        <taxon>Bacillati</taxon>
        <taxon>Actinomycetota</taxon>
        <taxon>Actinomycetes</taxon>
        <taxon>Glycomycetales</taxon>
        <taxon>Glycomycetaceae</taxon>
        <taxon>Glycomyces</taxon>
    </lineage>
</organism>
<gene>
    <name evidence="3" type="ORF">SAMN05216270_12343</name>
</gene>
<dbReference type="GO" id="GO:0016887">
    <property type="term" value="F:ATP hydrolysis activity"/>
    <property type="evidence" value="ECO:0007669"/>
    <property type="project" value="InterPro"/>
</dbReference>
<dbReference type="RefSeq" id="WP_091040410.1">
    <property type="nucleotide sequence ID" value="NZ_FNAD01000023.1"/>
</dbReference>
<accession>A0A1G7D8P2</accession>